<dbReference type="SMART" id="SM00481">
    <property type="entry name" value="POLIIIAc"/>
    <property type="match status" value="1"/>
</dbReference>
<dbReference type="SUPFAM" id="SSF50249">
    <property type="entry name" value="Nucleic acid-binding proteins"/>
    <property type="match status" value="1"/>
</dbReference>
<keyword evidence="5 11" id="KW-0235">DNA replication</keyword>
<dbReference type="Pfam" id="PF00929">
    <property type="entry name" value="RNase_T"/>
    <property type="match status" value="1"/>
</dbReference>
<accession>A0A9D1CHN7</accession>
<keyword evidence="7 11" id="KW-0378">Hydrolase</keyword>
<protein>
    <recommendedName>
        <fullName evidence="11">DNA polymerase III PolC-type</fullName>
        <shortName evidence="11">PolIII</shortName>
        <ecNumber evidence="11">2.7.7.7</ecNumber>
    </recommendedName>
</protein>
<evidence type="ECO:0000256" key="8">
    <source>
        <dbReference type="ARBA" id="ARBA00022839"/>
    </source>
</evidence>
<proteinExistence type="inferred from homology"/>
<dbReference type="InterPro" id="IPR006054">
    <property type="entry name" value="DnaQ"/>
</dbReference>
<dbReference type="InterPro" id="IPR036397">
    <property type="entry name" value="RNaseH_sf"/>
</dbReference>
<evidence type="ECO:0000256" key="3">
    <source>
        <dbReference type="ARBA" id="ARBA00022679"/>
    </source>
</evidence>
<dbReference type="Proteomes" id="UP000886879">
    <property type="component" value="Unassembled WGS sequence"/>
</dbReference>
<reference evidence="14" key="2">
    <citation type="journal article" date="2021" name="PeerJ">
        <title>Extensive microbial diversity within the chicken gut microbiome revealed by metagenomics and culture.</title>
        <authorList>
            <person name="Gilroy R."/>
            <person name="Ravi A."/>
            <person name="Getino M."/>
            <person name="Pursley I."/>
            <person name="Horton D.L."/>
            <person name="Alikhan N.F."/>
            <person name="Baker D."/>
            <person name="Gharbi K."/>
            <person name="Hall N."/>
            <person name="Watson M."/>
            <person name="Adriaenssens E.M."/>
            <person name="Foster-Nyarko E."/>
            <person name="Jarju S."/>
            <person name="Secka A."/>
            <person name="Antonio M."/>
            <person name="Oren A."/>
            <person name="Chaudhuri R.R."/>
            <person name="La Ragione R."/>
            <person name="Hildebrand F."/>
            <person name="Pallen M.J."/>
        </authorList>
    </citation>
    <scope>NUCLEOTIDE SEQUENCE</scope>
    <source>
        <strain evidence="14">ChiGjej2B2-12916</strain>
    </source>
</reference>
<dbReference type="Gene3D" id="6.10.140.1510">
    <property type="match status" value="1"/>
</dbReference>
<comment type="subcellular location">
    <subcellularLocation>
        <location evidence="11">Cytoplasm</location>
    </subcellularLocation>
</comment>
<dbReference type="InterPro" id="IPR029460">
    <property type="entry name" value="DNAPol_HHH"/>
</dbReference>
<feature type="domain" description="Exonuclease" evidence="12">
    <location>
        <begin position="340"/>
        <end position="505"/>
    </location>
</feature>
<dbReference type="Gene3D" id="1.10.150.870">
    <property type="match status" value="1"/>
</dbReference>
<feature type="domain" description="Polymerase/histidinol phosphatase N-terminal" evidence="13">
    <location>
        <begin position="253"/>
        <end position="321"/>
    </location>
</feature>
<dbReference type="Gene3D" id="1.20.5.140">
    <property type="match status" value="1"/>
</dbReference>
<dbReference type="Pfam" id="PF02811">
    <property type="entry name" value="PHP"/>
    <property type="match status" value="1"/>
</dbReference>
<evidence type="ECO:0000259" key="13">
    <source>
        <dbReference type="SMART" id="SM00481"/>
    </source>
</evidence>
<dbReference type="HAMAP" id="MF_00356">
    <property type="entry name" value="DNApol_PolC"/>
    <property type="match status" value="1"/>
</dbReference>
<dbReference type="InterPro" id="IPR004013">
    <property type="entry name" value="PHP_dom"/>
</dbReference>
<dbReference type="Pfam" id="PF14579">
    <property type="entry name" value="HHH_6"/>
    <property type="match status" value="1"/>
</dbReference>
<dbReference type="InterPro" id="IPR044923">
    <property type="entry name" value="PolC_middle_finger_sf"/>
</dbReference>
<dbReference type="CDD" id="cd07435">
    <property type="entry name" value="PHP_PolIIIA_POLC"/>
    <property type="match status" value="1"/>
</dbReference>
<evidence type="ECO:0000313" key="15">
    <source>
        <dbReference type="Proteomes" id="UP000886879"/>
    </source>
</evidence>
<evidence type="ECO:0000259" key="12">
    <source>
        <dbReference type="SMART" id="SM00479"/>
    </source>
</evidence>
<gene>
    <name evidence="11" type="primary">polC</name>
    <name evidence="14" type="ORF">IAD31_10035</name>
</gene>
<dbReference type="GO" id="GO:0008408">
    <property type="term" value="F:3'-5' exonuclease activity"/>
    <property type="evidence" value="ECO:0007669"/>
    <property type="project" value="UniProtKB-UniRule"/>
</dbReference>
<dbReference type="GO" id="GO:0003677">
    <property type="term" value="F:DNA binding"/>
    <property type="evidence" value="ECO:0007669"/>
    <property type="project" value="UniProtKB-UniRule"/>
</dbReference>
<dbReference type="GO" id="GO:0005737">
    <property type="term" value="C:cytoplasm"/>
    <property type="evidence" value="ECO:0007669"/>
    <property type="project" value="UniProtKB-SubCell"/>
</dbReference>
<dbReference type="PANTHER" id="PTHR32294:SF5">
    <property type="entry name" value="DNA POLYMERASE III POLC-TYPE"/>
    <property type="match status" value="1"/>
</dbReference>
<dbReference type="SMART" id="SM00479">
    <property type="entry name" value="EXOIII"/>
    <property type="match status" value="1"/>
</dbReference>
<comment type="function">
    <text evidence="1 11">Required for replicative DNA synthesis. This DNA polymerase also exhibits 3' to 5' exonuclease activity.</text>
</comment>
<dbReference type="SUPFAM" id="SSF53098">
    <property type="entry name" value="Ribonuclease H-like"/>
    <property type="match status" value="1"/>
</dbReference>
<dbReference type="Pfam" id="PF17657">
    <property type="entry name" value="DNA_pol3_finger"/>
    <property type="match status" value="1"/>
</dbReference>
<evidence type="ECO:0000256" key="2">
    <source>
        <dbReference type="ARBA" id="ARBA00022490"/>
    </source>
</evidence>
<evidence type="ECO:0000256" key="7">
    <source>
        <dbReference type="ARBA" id="ARBA00022801"/>
    </source>
</evidence>
<dbReference type="GO" id="GO:0003887">
    <property type="term" value="F:DNA-directed DNA polymerase activity"/>
    <property type="evidence" value="ECO:0007669"/>
    <property type="project" value="UniProtKB-UniRule"/>
</dbReference>
<dbReference type="InterPro" id="IPR003141">
    <property type="entry name" value="Pol/His_phosphatase_N"/>
</dbReference>
<dbReference type="EMBL" id="DVFO01000107">
    <property type="protein sequence ID" value="HIQ61910.1"/>
    <property type="molecule type" value="Genomic_DNA"/>
</dbReference>
<comment type="caution">
    <text evidence="14">The sequence shown here is derived from an EMBL/GenBank/DDBJ whole genome shotgun (WGS) entry which is preliminary data.</text>
</comment>
<dbReference type="InterPro" id="IPR006308">
    <property type="entry name" value="Pol_III_a_PolC-type_gram_pos"/>
</dbReference>
<sequence length="1372" mass="152841">MSDKQVTFQETFGQYPFPEGVLTSFAAYPTRVKVNRQARTMTVELEGEQLASNLVDQVQQSLARAFNLHQAAVEFHTAQAAVQPTPVVVETPPAAPQPAPGGDLYAQLEAMRRKVLNQSMPGGGHGKPKVKQLYGKINGKKKPVPLGELQLDMGSVLVEGTVFNVEHRELPKRKAWVICFDITDNTGSIRVNQFLEGEVAIPIVKGIKKGQRVQVQGRLNVSRFENDMVLEPYGINEVPMPEGRKDTAEEKRIELHLHTKMSMMDALCDGKAIVKRAIEWGHPAIAITDHGVVQSFPDAYNASGRGEKIKVLYGVEAYYQNDVDERVSVHGPGDMALDGEFIAFDLETTGLDPNTDAIIEIGAVRMRGEEVLEHYSTFADPGHPLSPKTVSLTSITDEMVRGAPKPAQAVADFLAWAGDTPLVAHNAEFDTGFVRAYCQRAGRDFDPLYFDTLILAQYLCPQLNNHKLDTVSTHLGLPPFHHHRADDDAAICGQIFAAMIPMLRELGVERVSQINGALAGKKRGGRGRRSANHLILLAKNQTGLRNLYKLVSLSHLEHFNRFPIMPKSIINENREGLIVGSACEAGELFRAVVDGKDDRELERIASWYDYLEIQPLSNNAYMLRPDKEGRRIAQSLEDLRNFNRKIVELGHKLGKPVCATGDVHFTDPEEEIYRHILLAAKEFDDADSENPLYFRTTDEMLKEFAYLGAETAHEVVIDSPALVASWCDNVRPLPDGLFTPKLENSEGELKDLVWGKAHALYGENPPQIVVDRINAELKDIIGCHYDVIYMSAQKLVQNSLEHGYLVGSRGSVGSSLVAFMSGITEVNSLPAHYRCPNCKHSDFDYAVEHGYGCGADMPDMKCPVCGADYAKDGFNIPFETFLGFGGDKVPDIDLNFSGEYQSSAHKYTFELFGSNHVFRAGTIGTVAEKTAIGYVRKYLERVGRYNVPFAEVLRLARGCMGVKRTTGQHPGGMVVIPQDKEIYDFCPVQHPADDKDSDIITTHFEYHSMESNLLKLDMLGHDDPSMIRMLQDITKVDPQKIPLDDPDTMSLFTTSEKLGFMDDPILGPTGAVAIPEFGTSFVRGMLEDTHPNQFDILVRLSGFSHGTDVWLGNAKDLITSGTAQVNEAIGCRDDIMIFLISKGFKDTRAFKIMESVRKGRGLPEGAEDEMKEHGVPQWYIDSCKKIAYLFPKAHAVAYVMMAFRIAWYKVHRPLAFYAAYFSIRAKAFDEKYMCRGIEVVKQKMKEIQAKKNAKDKADRPSAVEEDMLVTLEVCYEFYLRGLTFARMDISRSHAINFLVDEERNALIPPFTSVAGLGETVGWDIMEKRKGKTFISIEEFSLACTKVSNTHLQQLKEAGAFGDLPDSSQFSFF</sequence>
<keyword evidence="4 11" id="KW-0548">Nucleotidyltransferase</keyword>
<dbReference type="InterPro" id="IPR004805">
    <property type="entry name" value="DnaE2/DnaE/PolC"/>
</dbReference>
<evidence type="ECO:0000256" key="4">
    <source>
        <dbReference type="ARBA" id="ARBA00022695"/>
    </source>
</evidence>
<evidence type="ECO:0000256" key="10">
    <source>
        <dbReference type="ARBA" id="ARBA00049244"/>
    </source>
</evidence>
<dbReference type="EC" id="2.7.7.7" evidence="11"/>
<evidence type="ECO:0000256" key="5">
    <source>
        <dbReference type="ARBA" id="ARBA00022705"/>
    </source>
</evidence>
<evidence type="ECO:0000256" key="9">
    <source>
        <dbReference type="ARBA" id="ARBA00022932"/>
    </source>
</evidence>
<dbReference type="CDD" id="cd06127">
    <property type="entry name" value="DEDDh"/>
    <property type="match status" value="1"/>
</dbReference>
<keyword evidence="2 11" id="KW-0963">Cytoplasm</keyword>
<comment type="catalytic activity">
    <reaction evidence="10 11">
        <text>DNA(n) + a 2'-deoxyribonucleoside 5'-triphosphate = DNA(n+1) + diphosphate</text>
        <dbReference type="Rhea" id="RHEA:22508"/>
        <dbReference type="Rhea" id="RHEA-COMP:17339"/>
        <dbReference type="Rhea" id="RHEA-COMP:17340"/>
        <dbReference type="ChEBI" id="CHEBI:33019"/>
        <dbReference type="ChEBI" id="CHEBI:61560"/>
        <dbReference type="ChEBI" id="CHEBI:173112"/>
        <dbReference type="EC" id="2.7.7.7"/>
    </reaction>
</comment>
<keyword evidence="3 11" id="KW-0808">Transferase</keyword>
<keyword evidence="9 11" id="KW-0239">DNA-directed DNA polymerase</keyword>
<comment type="similarity">
    <text evidence="11">Belongs to the DNA polymerase type-C family. PolC subfamily.</text>
</comment>
<dbReference type="CDD" id="cd04484">
    <property type="entry name" value="polC_OBF"/>
    <property type="match status" value="1"/>
</dbReference>
<dbReference type="Gene3D" id="2.40.50.140">
    <property type="entry name" value="Nucleic acid-binding proteins"/>
    <property type="match status" value="1"/>
</dbReference>
<dbReference type="FunFam" id="3.30.420.10:FF:000045">
    <property type="entry name" value="3'-5' exonuclease DinG"/>
    <property type="match status" value="1"/>
</dbReference>
<dbReference type="PANTHER" id="PTHR32294">
    <property type="entry name" value="DNA POLYMERASE III SUBUNIT ALPHA"/>
    <property type="match status" value="1"/>
</dbReference>
<keyword evidence="6 11" id="KW-0540">Nuclease</keyword>
<dbReference type="InterPro" id="IPR011708">
    <property type="entry name" value="DNA_pol3_alpha_NTPase_dom"/>
</dbReference>
<dbReference type="Gene3D" id="3.30.420.10">
    <property type="entry name" value="Ribonuclease H-like superfamily/Ribonuclease H"/>
    <property type="match status" value="1"/>
</dbReference>
<evidence type="ECO:0000256" key="1">
    <source>
        <dbReference type="ARBA" id="ARBA00003452"/>
    </source>
</evidence>
<dbReference type="InterPro" id="IPR012337">
    <property type="entry name" value="RNaseH-like_sf"/>
</dbReference>
<dbReference type="GO" id="GO:0006261">
    <property type="term" value="P:DNA-templated DNA replication"/>
    <property type="evidence" value="ECO:0007669"/>
    <property type="project" value="UniProtKB-UniRule"/>
</dbReference>
<organism evidence="14 15">
    <name type="scientific">Candidatus Enterenecus faecium</name>
    <dbReference type="NCBI Taxonomy" id="2840780"/>
    <lineage>
        <taxon>Bacteria</taxon>
        <taxon>Bacillati</taxon>
        <taxon>Bacillota</taxon>
        <taxon>Clostridia</taxon>
        <taxon>Eubacteriales</taxon>
        <taxon>Candidatus Enterenecus</taxon>
    </lineage>
</organism>
<evidence type="ECO:0000256" key="6">
    <source>
        <dbReference type="ARBA" id="ARBA00022722"/>
    </source>
</evidence>
<dbReference type="InterPro" id="IPR013520">
    <property type="entry name" value="Ribonucl_H"/>
</dbReference>
<dbReference type="Gene3D" id="3.30.1900.20">
    <property type="match status" value="2"/>
</dbReference>
<dbReference type="NCBIfam" id="NF001688">
    <property type="entry name" value="PRK00448.1"/>
    <property type="match status" value="1"/>
</dbReference>
<keyword evidence="8 11" id="KW-0269">Exonuclease</keyword>
<reference evidence="14" key="1">
    <citation type="submission" date="2020-10" db="EMBL/GenBank/DDBJ databases">
        <authorList>
            <person name="Gilroy R."/>
        </authorList>
    </citation>
    <scope>NUCLEOTIDE SEQUENCE</scope>
    <source>
        <strain evidence="14">ChiGjej2B2-12916</strain>
    </source>
</reference>
<dbReference type="Gene3D" id="3.20.20.140">
    <property type="entry name" value="Metal-dependent hydrolases"/>
    <property type="match status" value="2"/>
</dbReference>
<dbReference type="Pfam" id="PF07733">
    <property type="entry name" value="DNA_pol3_alpha"/>
    <property type="match status" value="2"/>
</dbReference>
<dbReference type="InterPro" id="IPR012340">
    <property type="entry name" value="NA-bd_OB-fold"/>
</dbReference>
<evidence type="ECO:0000256" key="11">
    <source>
        <dbReference type="HAMAP-Rule" id="MF_00356"/>
    </source>
</evidence>
<dbReference type="InterPro" id="IPR040982">
    <property type="entry name" value="DNA_pol3_finger"/>
</dbReference>
<evidence type="ECO:0000313" key="14">
    <source>
        <dbReference type="EMBL" id="HIQ61910.1"/>
    </source>
</evidence>
<name>A0A9D1CHN7_9FIRM</name>
<dbReference type="NCBIfam" id="TIGR01405">
    <property type="entry name" value="polC_Gram_pos"/>
    <property type="match status" value="1"/>
</dbReference>
<dbReference type="NCBIfam" id="TIGR00573">
    <property type="entry name" value="dnaq"/>
    <property type="match status" value="1"/>
</dbReference>
<dbReference type="Gene3D" id="1.10.150.700">
    <property type="entry name" value="PolC, middle finger domain"/>
    <property type="match status" value="1"/>
</dbReference>